<dbReference type="GeneID" id="29114898"/>
<keyword evidence="2" id="KW-1185">Reference proteome</keyword>
<proteinExistence type="predicted"/>
<evidence type="ECO:0000313" key="1">
    <source>
        <dbReference type="EMBL" id="OAG15623.1"/>
    </source>
</evidence>
<dbReference type="AlphaFoldDB" id="A0A177D7A0"/>
<reference evidence="1 2" key="1">
    <citation type="submission" date="2016-05" db="EMBL/GenBank/DDBJ databases">
        <title>Comparative analysis of secretome profiles of manganese(II)-oxidizing ascomycete fungi.</title>
        <authorList>
            <consortium name="DOE Joint Genome Institute"/>
            <person name="Zeiner C.A."/>
            <person name="Purvine S.O."/>
            <person name="Zink E.M."/>
            <person name="Wu S."/>
            <person name="Pasa-Tolic L."/>
            <person name="Chaput D.L."/>
            <person name="Haridas S."/>
            <person name="Grigoriev I.V."/>
            <person name="Santelli C.M."/>
            <person name="Hansel C.M."/>
        </authorList>
    </citation>
    <scope>NUCLEOTIDE SEQUENCE [LARGE SCALE GENOMIC DNA]</scope>
    <source>
        <strain evidence="1 2">SRC1lrK2f</strain>
    </source>
</reference>
<dbReference type="RefSeq" id="XP_018381044.1">
    <property type="nucleotide sequence ID" value="XM_018529304.1"/>
</dbReference>
<dbReference type="VEuPathDB" id="FungiDB:CC77DRAFT_1079799"/>
<dbReference type="EMBL" id="KV441493">
    <property type="protein sequence ID" value="OAG15623.1"/>
    <property type="molecule type" value="Genomic_DNA"/>
</dbReference>
<feature type="non-terminal residue" evidence="1">
    <location>
        <position position="1"/>
    </location>
</feature>
<dbReference type="KEGG" id="aalt:CC77DRAFT_1079799"/>
<dbReference type="Proteomes" id="UP000077248">
    <property type="component" value="Unassembled WGS sequence"/>
</dbReference>
<gene>
    <name evidence="1" type="ORF">CC77DRAFT_1079799</name>
</gene>
<organism evidence="1 2">
    <name type="scientific">Alternaria alternata</name>
    <name type="common">Alternaria rot fungus</name>
    <name type="synonym">Torula alternata</name>
    <dbReference type="NCBI Taxonomy" id="5599"/>
    <lineage>
        <taxon>Eukaryota</taxon>
        <taxon>Fungi</taxon>
        <taxon>Dikarya</taxon>
        <taxon>Ascomycota</taxon>
        <taxon>Pezizomycotina</taxon>
        <taxon>Dothideomycetes</taxon>
        <taxon>Pleosporomycetidae</taxon>
        <taxon>Pleosporales</taxon>
        <taxon>Pleosporineae</taxon>
        <taxon>Pleosporaceae</taxon>
        <taxon>Alternaria</taxon>
        <taxon>Alternaria sect. Alternaria</taxon>
        <taxon>Alternaria alternata complex</taxon>
    </lineage>
</organism>
<protein>
    <submittedName>
        <fullName evidence="1">Uncharacterized protein</fullName>
    </submittedName>
</protein>
<name>A0A177D7A0_ALTAL</name>
<sequence length="170" mass="19389">GVPASLDCSLHNECFVVDYAWLITSICHDELEHSCCLSTMRHLRPVSQYSKILLGRIAHYIASQVYSRSPLEARTSGSLWSLLIGRNQLHHHIKLLVANNAPKGNRADPYRERQADADPTRLPVINSTWEVNPYRISNFPMKLVHDKFILSYEQCSCLRYTTSSHPNNSL</sequence>
<accession>A0A177D7A0</accession>
<evidence type="ECO:0000313" key="2">
    <source>
        <dbReference type="Proteomes" id="UP000077248"/>
    </source>
</evidence>